<feature type="domain" description="TipAS antibiotic-recognition" evidence="1">
    <location>
        <begin position="11"/>
        <end position="91"/>
    </location>
</feature>
<comment type="caution">
    <text evidence="2">The sequence shown here is derived from an EMBL/GenBank/DDBJ whole genome shotgun (WGS) entry which is preliminary data.</text>
</comment>
<protein>
    <recommendedName>
        <fullName evidence="1">TipAS antibiotic-recognition domain-containing protein</fullName>
    </recommendedName>
</protein>
<gene>
    <name evidence="2" type="ORF">SDC9_75800</name>
</gene>
<dbReference type="SUPFAM" id="SSF89082">
    <property type="entry name" value="Antibiotic binding domain of TipA-like multidrug resistance regulators"/>
    <property type="match status" value="1"/>
</dbReference>
<proteinExistence type="predicted"/>
<evidence type="ECO:0000313" key="2">
    <source>
        <dbReference type="EMBL" id="MPM29260.1"/>
    </source>
</evidence>
<name>A0A644YLH9_9ZZZZ</name>
<dbReference type="Gene3D" id="1.10.490.50">
    <property type="entry name" value="Antibiotic binding domain of TipA-like multidrug resistance regulators"/>
    <property type="match status" value="1"/>
</dbReference>
<dbReference type="AlphaFoldDB" id="A0A644YLH9"/>
<dbReference type="InterPro" id="IPR012925">
    <property type="entry name" value="TipAS_dom"/>
</dbReference>
<accession>A0A644YLH9</accession>
<dbReference type="EMBL" id="VSSQ01005466">
    <property type="protein sequence ID" value="MPM29260.1"/>
    <property type="molecule type" value="Genomic_DNA"/>
</dbReference>
<dbReference type="InterPro" id="IPR036244">
    <property type="entry name" value="TipA-like_antibiotic-bd"/>
</dbReference>
<organism evidence="2">
    <name type="scientific">bioreactor metagenome</name>
    <dbReference type="NCBI Taxonomy" id="1076179"/>
    <lineage>
        <taxon>unclassified sequences</taxon>
        <taxon>metagenomes</taxon>
        <taxon>ecological metagenomes</taxon>
    </lineage>
</organism>
<reference evidence="2" key="1">
    <citation type="submission" date="2019-08" db="EMBL/GenBank/DDBJ databases">
        <authorList>
            <person name="Kucharzyk K."/>
            <person name="Murdoch R.W."/>
            <person name="Higgins S."/>
            <person name="Loffler F."/>
        </authorList>
    </citation>
    <scope>NUCLEOTIDE SEQUENCE</scope>
</reference>
<dbReference type="Pfam" id="PF07739">
    <property type="entry name" value="TipAS"/>
    <property type="match status" value="1"/>
</dbReference>
<evidence type="ECO:0000259" key="1">
    <source>
        <dbReference type="Pfam" id="PF07739"/>
    </source>
</evidence>
<sequence>MANYIGAGGEQADEDQLLQAFAALTPADDPACPEARELVEQWQAHIAKYHDGCDREKLLRMGRLYAADDRFAEMLDSYGDGTAHYMGEAILSFLGQ</sequence>